<dbReference type="GeneID" id="103545897"/>
<dbReference type="Proteomes" id="UP001652662">
    <property type="component" value="Chromosome 5"/>
</dbReference>
<protein>
    <submittedName>
        <fullName evidence="3">Endogenous retrovirus group K member 9 Pol protein</fullName>
    </submittedName>
</protein>
<name>A0ABM4PJR5_EQUPR</name>
<dbReference type="Gene3D" id="3.10.10.10">
    <property type="entry name" value="HIV Type 1 Reverse Transcriptase, subunit A, domain 1"/>
    <property type="match status" value="1"/>
</dbReference>
<proteinExistence type="predicted"/>
<dbReference type="InterPro" id="IPR043502">
    <property type="entry name" value="DNA/RNA_pol_sf"/>
</dbReference>
<dbReference type="InterPro" id="IPR051320">
    <property type="entry name" value="Viral_Replic_Matur_Polypro"/>
</dbReference>
<feature type="chain" id="PRO_5046687514" evidence="1">
    <location>
        <begin position="20"/>
        <end position="125"/>
    </location>
</feature>
<accession>A0ABM4PJR5</accession>
<evidence type="ECO:0000313" key="3">
    <source>
        <dbReference type="RefSeq" id="XP_070477431.1"/>
    </source>
</evidence>
<organism evidence="2 3">
    <name type="scientific">Equus przewalskii</name>
    <name type="common">Przewalski's horse</name>
    <name type="synonym">Equus caballus przewalskii</name>
    <dbReference type="NCBI Taxonomy" id="9798"/>
    <lineage>
        <taxon>Eukaryota</taxon>
        <taxon>Metazoa</taxon>
        <taxon>Chordata</taxon>
        <taxon>Craniata</taxon>
        <taxon>Vertebrata</taxon>
        <taxon>Euteleostomi</taxon>
        <taxon>Mammalia</taxon>
        <taxon>Eutheria</taxon>
        <taxon>Laurasiatheria</taxon>
        <taxon>Perissodactyla</taxon>
        <taxon>Equidae</taxon>
        <taxon>Equus</taxon>
    </lineage>
</organism>
<evidence type="ECO:0000313" key="2">
    <source>
        <dbReference type="Proteomes" id="UP001652662"/>
    </source>
</evidence>
<feature type="signal peptide" evidence="1">
    <location>
        <begin position="1"/>
        <end position="19"/>
    </location>
</feature>
<reference evidence="3" key="1">
    <citation type="submission" date="2025-08" db="UniProtKB">
        <authorList>
            <consortium name="RefSeq"/>
        </authorList>
    </citation>
    <scope>IDENTIFICATION</scope>
    <source>
        <tissue evidence="3">Blood</tissue>
    </source>
</reference>
<dbReference type="PANTHER" id="PTHR33064">
    <property type="entry name" value="POL PROTEIN"/>
    <property type="match status" value="1"/>
</dbReference>
<keyword evidence="2" id="KW-1185">Reference proteome</keyword>
<keyword evidence="1" id="KW-0732">Signal</keyword>
<gene>
    <name evidence="3" type="primary">LOC103545897</name>
</gene>
<dbReference type="PANTHER" id="PTHR33064:SF36">
    <property type="entry name" value="CCHC-TYPE DOMAIN-CONTAINING PROTEIN"/>
    <property type="match status" value="1"/>
</dbReference>
<dbReference type="RefSeq" id="XP_070477431.1">
    <property type="nucleotide sequence ID" value="XM_070621330.1"/>
</dbReference>
<sequence>MFPSIWRLLLVYSSGLKDAFYCIPLSPESQDLFAFEWADPETNVKQHCGWMILPQGFQNAPTIFGEALAKDLRNLQVHSSLDVFYLPGCHLVDTFKQNLKNSAKQLFRLFNNTDVELTVSVLFIE</sequence>
<dbReference type="SUPFAM" id="SSF56672">
    <property type="entry name" value="DNA/RNA polymerases"/>
    <property type="match status" value="1"/>
</dbReference>
<evidence type="ECO:0000256" key="1">
    <source>
        <dbReference type="SAM" id="SignalP"/>
    </source>
</evidence>